<keyword evidence="2" id="KW-1133">Transmembrane helix</keyword>
<protein>
    <submittedName>
        <fullName evidence="3">Uncharacterized protein</fullName>
    </submittedName>
</protein>
<feature type="transmembrane region" description="Helical" evidence="2">
    <location>
        <begin position="6"/>
        <end position="36"/>
    </location>
</feature>
<dbReference type="RefSeq" id="WP_058929772.1">
    <property type="nucleotide sequence ID" value="NZ_CP013747.1"/>
</dbReference>
<sequence>MLVFPAIGLLLWIAFLLVGLVLASILWALSSLAFWITGLKPLTSQKKVTSARPDPPRVQRPVPDPAPTRAAPPVRDRAPRPAPAPASSDIWPKWTPAHRRYVDEELALWQEQFDALNSSK</sequence>
<evidence type="ECO:0000256" key="1">
    <source>
        <dbReference type="SAM" id="MobiDB-lite"/>
    </source>
</evidence>
<dbReference type="AlphaFoldDB" id="A0A0U3Q5W2"/>
<dbReference type="Proteomes" id="UP000065151">
    <property type="component" value="Chromosome"/>
</dbReference>
<keyword evidence="2" id="KW-0812">Transmembrane</keyword>
<dbReference type="STRING" id="121292.AU252_04980"/>
<proteinExistence type="predicted"/>
<keyword evidence="2" id="KW-0472">Membrane</keyword>
<dbReference type="KEGG" id="psul:AU252_04980"/>
<feature type="compositionally biased region" description="Pro residues" evidence="1">
    <location>
        <begin position="56"/>
        <end position="66"/>
    </location>
</feature>
<evidence type="ECO:0000256" key="2">
    <source>
        <dbReference type="SAM" id="Phobius"/>
    </source>
</evidence>
<name>A0A0U3Q5W2_9MICC</name>
<gene>
    <name evidence="3" type="ORF">AU252_04980</name>
</gene>
<accession>A0A0U3Q5W2</accession>
<feature type="region of interest" description="Disordered" evidence="1">
    <location>
        <begin position="45"/>
        <end position="91"/>
    </location>
</feature>
<reference evidence="3 4" key="1">
    <citation type="submission" date="2015-12" db="EMBL/GenBank/DDBJ databases">
        <authorList>
            <person name="Shamseldin A."/>
            <person name="Moawad H."/>
            <person name="Abd El-Rahim W.M."/>
            <person name="Sadowsky M.J."/>
        </authorList>
    </citation>
    <scope>NUCLEOTIDE SEQUENCE [LARGE SCALE GENOMIC DNA]</scope>
    <source>
        <strain evidence="3 4">Ar51</strain>
    </source>
</reference>
<organism evidence="3">
    <name type="scientific">Pseudarthrobacter sulfonivorans</name>
    <dbReference type="NCBI Taxonomy" id="121292"/>
    <lineage>
        <taxon>Bacteria</taxon>
        <taxon>Bacillati</taxon>
        <taxon>Actinomycetota</taxon>
        <taxon>Actinomycetes</taxon>
        <taxon>Micrococcales</taxon>
        <taxon>Micrococcaceae</taxon>
        <taxon>Pseudarthrobacter</taxon>
    </lineage>
</organism>
<evidence type="ECO:0000313" key="3">
    <source>
        <dbReference type="EMBL" id="ALV40602.1"/>
    </source>
</evidence>
<dbReference type="EMBL" id="CP013747">
    <property type="protein sequence ID" value="ALV40602.1"/>
    <property type="molecule type" value="Genomic_DNA"/>
</dbReference>
<evidence type="ECO:0000313" key="4">
    <source>
        <dbReference type="Proteomes" id="UP000065151"/>
    </source>
</evidence>